<protein>
    <submittedName>
        <fullName evidence="1">Uncharacterized protein</fullName>
    </submittedName>
</protein>
<dbReference type="EMBL" id="ANIZ01002707">
    <property type="protein sequence ID" value="ETI38930.1"/>
    <property type="molecule type" value="Genomic_DNA"/>
</dbReference>
<evidence type="ECO:0000313" key="2">
    <source>
        <dbReference type="Proteomes" id="UP000018721"/>
    </source>
</evidence>
<accession>V9EIA9</accession>
<dbReference type="HOGENOM" id="CLU_3054523_0_0_1"/>
<sequence length="54" mass="6289">MSTASMRKGIDRIRTRKFSRACVGTPRRGFFATMYATKMRNMLFQPSDNHFLAE</sequence>
<organism evidence="1 2">
    <name type="scientific">Phytophthora nicotianae P1569</name>
    <dbReference type="NCBI Taxonomy" id="1317065"/>
    <lineage>
        <taxon>Eukaryota</taxon>
        <taxon>Sar</taxon>
        <taxon>Stramenopiles</taxon>
        <taxon>Oomycota</taxon>
        <taxon>Peronosporomycetes</taxon>
        <taxon>Peronosporales</taxon>
        <taxon>Peronosporaceae</taxon>
        <taxon>Phytophthora</taxon>
    </lineage>
</organism>
<reference evidence="1 2" key="1">
    <citation type="submission" date="2013-11" db="EMBL/GenBank/DDBJ databases">
        <title>The Genome Sequence of Phytophthora parasitica P1569.</title>
        <authorList>
            <consortium name="The Broad Institute Genomics Platform"/>
            <person name="Russ C."/>
            <person name="Tyler B."/>
            <person name="Panabieres F."/>
            <person name="Shan W."/>
            <person name="Tripathy S."/>
            <person name="Grunwald N."/>
            <person name="Machado M."/>
            <person name="Johnson C.S."/>
            <person name="Arredondo F."/>
            <person name="Hong C."/>
            <person name="Coffey M."/>
            <person name="Young S.K."/>
            <person name="Zeng Q."/>
            <person name="Gargeya S."/>
            <person name="Fitzgerald M."/>
            <person name="Abouelleil A."/>
            <person name="Alvarado L."/>
            <person name="Chapman S.B."/>
            <person name="Gainer-Dewar J."/>
            <person name="Goldberg J."/>
            <person name="Griggs A."/>
            <person name="Gujja S."/>
            <person name="Hansen M."/>
            <person name="Howarth C."/>
            <person name="Imamovic A."/>
            <person name="Ireland A."/>
            <person name="Larimer J."/>
            <person name="McCowan C."/>
            <person name="Murphy C."/>
            <person name="Pearson M."/>
            <person name="Poon T.W."/>
            <person name="Priest M."/>
            <person name="Roberts A."/>
            <person name="Saif S."/>
            <person name="Shea T."/>
            <person name="Sykes S."/>
            <person name="Wortman J."/>
            <person name="Nusbaum C."/>
            <person name="Birren B."/>
        </authorList>
    </citation>
    <scope>NUCLEOTIDE SEQUENCE [LARGE SCALE GENOMIC DNA]</scope>
    <source>
        <strain evidence="1 2">P1569</strain>
    </source>
</reference>
<gene>
    <name evidence="1" type="ORF">F443_15429</name>
</gene>
<evidence type="ECO:0000313" key="1">
    <source>
        <dbReference type="EMBL" id="ETI38930.1"/>
    </source>
</evidence>
<comment type="caution">
    <text evidence="1">The sequence shown here is derived from an EMBL/GenBank/DDBJ whole genome shotgun (WGS) entry which is preliminary data.</text>
</comment>
<keyword evidence="2" id="KW-1185">Reference proteome</keyword>
<dbReference type="Proteomes" id="UP000018721">
    <property type="component" value="Unassembled WGS sequence"/>
</dbReference>
<name>V9EIA9_PHYNI</name>
<proteinExistence type="predicted"/>
<dbReference type="AlphaFoldDB" id="V9EIA9"/>